<evidence type="ECO:0000313" key="5">
    <source>
        <dbReference type="EMBL" id="GEP56100.1"/>
    </source>
</evidence>
<comment type="caution">
    <text evidence="5">The sequence shown here is derived from an EMBL/GenBank/DDBJ whole genome shotgun (WGS) entry which is preliminary data.</text>
</comment>
<organism evidence="5 6">
    <name type="scientific">Reyranella soli</name>
    <dbReference type="NCBI Taxonomy" id="1230389"/>
    <lineage>
        <taxon>Bacteria</taxon>
        <taxon>Pseudomonadati</taxon>
        <taxon>Pseudomonadota</taxon>
        <taxon>Alphaproteobacteria</taxon>
        <taxon>Hyphomicrobiales</taxon>
        <taxon>Reyranellaceae</taxon>
        <taxon>Reyranella</taxon>
    </lineage>
</organism>
<evidence type="ECO:0000256" key="3">
    <source>
        <dbReference type="SAM" id="SignalP"/>
    </source>
</evidence>
<dbReference type="EMBL" id="BKAJ01000054">
    <property type="protein sequence ID" value="GEP56100.1"/>
    <property type="molecule type" value="Genomic_DNA"/>
</dbReference>
<dbReference type="OrthoDB" id="7376230at2"/>
<evidence type="ECO:0000313" key="6">
    <source>
        <dbReference type="Proteomes" id="UP000321058"/>
    </source>
</evidence>
<feature type="domain" description="Outer membrane protein assembly factor BamE" evidence="4">
    <location>
        <begin position="29"/>
        <end position="93"/>
    </location>
</feature>
<keyword evidence="1 3" id="KW-0732">Signal</keyword>
<reference evidence="5 6" key="1">
    <citation type="submission" date="2019-07" db="EMBL/GenBank/DDBJ databases">
        <title>Whole genome shotgun sequence of Reyranella soli NBRC 108950.</title>
        <authorList>
            <person name="Hosoyama A."/>
            <person name="Uohara A."/>
            <person name="Ohji S."/>
            <person name="Ichikawa N."/>
        </authorList>
    </citation>
    <scope>NUCLEOTIDE SEQUENCE [LARGE SCALE GENOMIC DNA]</scope>
    <source>
        <strain evidence="5 6">NBRC 108950</strain>
    </source>
</reference>
<name>A0A512NAY3_9HYPH</name>
<keyword evidence="6" id="KW-1185">Reference proteome</keyword>
<dbReference type="Pfam" id="PF04355">
    <property type="entry name" value="BamE"/>
    <property type="match status" value="1"/>
</dbReference>
<dbReference type="Gene3D" id="3.30.1450.10">
    <property type="match status" value="1"/>
</dbReference>
<protein>
    <recommendedName>
        <fullName evidence="4">Outer membrane protein assembly factor BamE domain-containing protein</fullName>
    </recommendedName>
</protein>
<evidence type="ECO:0000259" key="4">
    <source>
        <dbReference type="Pfam" id="PF04355"/>
    </source>
</evidence>
<evidence type="ECO:0000256" key="2">
    <source>
        <dbReference type="ARBA" id="ARBA00023136"/>
    </source>
</evidence>
<dbReference type="RefSeq" id="WP_147150176.1">
    <property type="nucleotide sequence ID" value="NZ_BKAJ01000054.1"/>
</dbReference>
<dbReference type="InterPro" id="IPR037873">
    <property type="entry name" value="BamE-like"/>
</dbReference>
<keyword evidence="2" id="KW-0472">Membrane</keyword>
<dbReference type="AlphaFoldDB" id="A0A512NAY3"/>
<evidence type="ECO:0000256" key="1">
    <source>
        <dbReference type="ARBA" id="ARBA00022729"/>
    </source>
</evidence>
<dbReference type="InterPro" id="IPR007450">
    <property type="entry name" value="BamE_dom"/>
</dbReference>
<dbReference type="Proteomes" id="UP000321058">
    <property type="component" value="Unassembled WGS sequence"/>
</dbReference>
<feature type="signal peptide" evidence="3">
    <location>
        <begin position="1"/>
        <end position="22"/>
    </location>
</feature>
<feature type="chain" id="PRO_5021862259" description="Outer membrane protein assembly factor BamE domain-containing protein" evidence="3">
    <location>
        <begin position="23"/>
        <end position="104"/>
    </location>
</feature>
<accession>A0A512NAY3</accession>
<dbReference type="GO" id="GO:0019867">
    <property type="term" value="C:outer membrane"/>
    <property type="evidence" value="ECO:0007669"/>
    <property type="project" value="InterPro"/>
</dbReference>
<gene>
    <name evidence="5" type="ORF">RSO01_32660</name>
</gene>
<sequence length="104" mass="11411">MKRPALVLSPALVLLMFTTLLAGCATVPARNIDLVQAGMDRDQVRSIMGQPDTVTHSPGHECAYYSLLKDFWSRVPWSVSDRYYVCYDEGKVASFGKVDAAPSG</sequence>
<dbReference type="PROSITE" id="PS51257">
    <property type="entry name" value="PROKAR_LIPOPROTEIN"/>
    <property type="match status" value="1"/>
</dbReference>
<proteinExistence type="predicted"/>